<dbReference type="InterPro" id="IPR005824">
    <property type="entry name" value="KOW"/>
</dbReference>
<dbReference type="HAMAP" id="MF_01326_B">
    <property type="entry name" value="Ribosomal_uL24_B"/>
    <property type="match status" value="1"/>
</dbReference>
<dbReference type="GO" id="GO:1990904">
    <property type="term" value="C:ribonucleoprotein complex"/>
    <property type="evidence" value="ECO:0007669"/>
    <property type="project" value="UniProtKB-KW"/>
</dbReference>
<name>A0A0H4T3D1_9CHLR</name>
<dbReference type="AlphaFoldDB" id="A0A0H4T3D1"/>
<comment type="function">
    <text evidence="5">One of two assembly initiator proteins, it binds directly to the 5'-end of the 23S rRNA, where it nucleates assembly of the 50S subunit.</text>
</comment>
<dbReference type="Pfam" id="PF17136">
    <property type="entry name" value="ribosomal_L24"/>
    <property type="match status" value="1"/>
</dbReference>
<evidence type="ECO:0000256" key="6">
    <source>
        <dbReference type="RuleBase" id="RU003477"/>
    </source>
</evidence>
<evidence type="ECO:0000256" key="2">
    <source>
        <dbReference type="ARBA" id="ARBA00022980"/>
    </source>
</evidence>
<dbReference type="InterPro" id="IPR008991">
    <property type="entry name" value="Translation_prot_SH3-like_sf"/>
</dbReference>
<protein>
    <recommendedName>
        <fullName evidence="4 5">Large ribosomal subunit protein uL24</fullName>
    </recommendedName>
</protein>
<comment type="subunit">
    <text evidence="5">Part of the 50S ribosomal subunit.</text>
</comment>
<keyword evidence="2 5" id="KW-0689">Ribosomal protein</keyword>
<reference evidence="8" key="1">
    <citation type="journal article" date="2015" name="ISME J.">
        <title>Aquifer environment selects for microbial species cohorts in sediment and groundwater.</title>
        <authorList>
            <person name="Hug L.A."/>
            <person name="Thomas B.C."/>
            <person name="Brown C.T."/>
            <person name="Frischkorn K.R."/>
            <person name="Williams K.H."/>
            <person name="Tringe S.G."/>
            <person name="Banfield J.F."/>
        </authorList>
    </citation>
    <scope>NUCLEOTIDE SEQUENCE</scope>
</reference>
<dbReference type="InterPro" id="IPR005825">
    <property type="entry name" value="Ribosomal_uL24_CS"/>
</dbReference>
<dbReference type="PROSITE" id="PS01108">
    <property type="entry name" value="RIBOSOMAL_L24"/>
    <property type="match status" value="1"/>
</dbReference>
<dbReference type="InterPro" id="IPR003256">
    <property type="entry name" value="Ribosomal_uL24"/>
</dbReference>
<evidence type="ECO:0000259" key="7">
    <source>
        <dbReference type="SMART" id="SM00739"/>
    </source>
</evidence>
<dbReference type="SUPFAM" id="SSF50104">
    <property type="entry name" value="Translation proteins SH3-like domain"/>
    <property type="match status" value="1"/>
</dbReference>
<keyword evidence="5" id="KW-0694">RNA-binding</keyword>
<dbReference type="GO" id="GO:0003735">
    <property type="term" value="F:structural constituent of ribosome"/>
    <property type="evidence" value="ECO:0007669"/>
    <property type="project" value="InterPro"/>
</dbReference>
<dbReference type="EMBL" id="KT006956">
    <property type="protein sequence ID" value="AKQ01230.1"/>
    <property type="molecule type" value="Genomic_DNA"/>
</dbReference>
<gene>
    <name evidence="5 8" type="primary">rplX</name>
</gene>
<keyword evidence="3 5" id="KW-0687">Ribonucleoprotein</keyword>
<evidence type="ECO:0000256" key="3">
    <source>
        <dbReference type="ARBA" id="ARBA00023274"/>
    </source>
</evidence>
<organism evidence="8">
    <name type="scientific">uncultured Chloroflexi bacterium Rifle_16ft_4_minimus_15241</name>
    <dbReference type="NCBI Taxonomy" id="1665060"/>
    <lineage>
        <taxon>Bacteria</taxon>
        <taxon>Bacillati</taxon>
        <taxon>Chloroflexota</taxon>
        <taxon>environmental samples</taxon>
    </lineage>
</organism>
<dbReference type="GO" id="GO:0006412">
    <property type="term" value="P:translation"/>
    <property type="evidence" value="ECO:0007669"/>
    <property type="project" value="UniProtKB-UniRule"/>
</dbReference>
<feature type="domain" description="KOW" evidence="7">
    <location>
        <begin position="2"/>
        <end position="29"/>
    </location>
</feature>
<keyword evidence="5" id="KW-0699">rRNA-binding</keyword>
<proteinExistence type="inferred from homology"/>
<dbReference type="InterPro" id="IPR057264">
    <property type="entry name" value="Ribosomal_uL24_C"/>
</dbReference>
<dbReference type="SMART" id="SM00739">
    <property type="entry name" value="KOW"/>
    <property type="match status" value="1"/>
</dbReference>
<comment type="similarity">
    <text evidence="1 5 6">Belongs to the universal ribosomal protein uL24 family.</text>
</comment>
<dbReference type="Gene3D" id="2.30.30.30">
    <property type="match status" value="1"/>
</dbReference>
<dbReference type="InterPro" id="IPR014722">
    <property type="entry name" value="Rib_uL2_dom2"/>
</dbReference>
<evidence type="ECO:0000256" key="5">
    <source>
        <dbReference type="HAMAP-Rule" id="MF_01326"/>
    </source>
</evidence>
<dbReference type="GO" id="GO:0005840">
    <property type="term" value="C:ribosome"/>
    <property type="evidence" value="ECO:0007669"/>
    <property type="project" value="UniProtKB-KW"/>
</dbReference>
<evidence type="ECO:0000256" key="1">
    <source>
        <dbReference type="ARBA" id="ARBA00010618"/>
    </source>
</evidence>
<dbReference type="Pfam" id="PF00467">
    <property type="entry name" value="KOW"/>
    <property type="match status" value="1"/>
</dbReference>
<sequence length="106" mass="11682">MNIKKGDTIEVLSGKDRGKRGQVLRVIPSADFVVVEGVNLRKKHKRQVQTQGRALTPGIVEFPGPMHLSNVMLVCPKCGEASRVGRQPQGERRVRVCKNCHAVIDA</sequence>
<evidence type="ECO:0000256" key="4">
    <source>
        <dbReference type="ARBA" id="ARBA00035206"/>
    </source>
</evidence>
<dbReference type="InterPro" id="IPR041988">
    <property type="entry name" value="Ribosomal_uL24_KOW"/>
</dbReference>
<dbReference type="PANTHER" id="PTHR12903">
    <property type="entry name" value="MITOCHONDRIAL RIBOSOMAL PROTEIN L24"/>
    <property type="match status" value="1"/>
</dbReference>
<dbReference type="CDD" id="cd06089">
    <property type="entry name" value="KOW_RPL26"/>
    <property type="match status" value="1"/>
</dbReference>
<evidence type="ECO:0000313" key="8">
    <source>
        <dbReference type="EMBL" id="AKQ01230.1"/>
    </source>
</evidence>
<accession>A0A0H4T3D1</accession>
<dbReference type="NCBIfam" id="TIGR01079">
    <property type="entry name" value="rplX_bact"/>
    <property type="match status" value="1"/>
</dbReference>
<dbReference type="GO" id="GO:0019843">
    <property type="term" value="F:rRNA binding"/>
    <property type="evidence" value="ECO:0007669"/>
    <property type="project" value="UniProtKB-UniRule"/>
</dbReference>
<comment type="function">
    <text evidence="5">One of the proteins that surrounds the polypeptide exit tunnel on the outside of the subunit.</text>
</comment>